<keyword evidence="3" id="KW-1185">Reference proteome</keyword>
<reference evidence="2 3" key="1">
    <citation type="submission" date="2020-07" db="EMBL/GenBank/DDBJ databases">
        <title>Draft whole-genome sequence of Heliobacterium chlorum DSM 3682, type strain.</title>
        <authorList>
            <person name="Kyndt J.A."/>
            <person name="Meyer T.E."/>
            <person name="Imhoff J.F."/>
        </authorList>
    </citation>
    <scope>NUCLEOTIDE SEQUENCE [LARGE SCALE GENOMIC DNA]</scope>
    <source>
        <strain evidence="2 3">DSM 3682</strain>
    </source>
</reference>
<protein>
    <recommendedName>
        <fullName evidence="4">Lipoprotein</fullName>
    </recommendedName>
</protein>
<evidence type="ECO:0000313" key="2">
    <source>
        <dbReference type="EMBL" id="MBC9785091.1"/>
    </source>
</evidence>
<dbReference type="Proteomes" id="UP000617402">
    <property type="component" value="Unassembled WGS sequence"/>
</dbReference>
<feature type="signal peptide" evidence="1">
    <location>
        <begin position="1"/>
        <end position="27"/>
    </location>
</feature>
<feature type="chain" id="PRO_5045989839" description="Lipoprotein" evidence="1">
    <location>
        <begin position="28"/>
        <end position="142"/>
    </location>
</feature>
<organism evidence="2 3">
    <name type="scientific">Heliobacterium chlorum</name>
    <dbReference type="NCBI Taxonomy" id="2698"/>
    <lineage>
        <taxon>Bacteria</taxon>
        <taxon>Bacillati</taxon>
        <taxon>Bacillota</taxon>
        <taxon>Clostridia</taxon>
        <taxon>Eubacteriales</taxon>
        <taxon>Heliobacteriaceae</taxon>
        <taxon>Heliobacterium</taxon>
    </lineage>
</organism>
<dbReference type="EMBL" id="JACVHF010000010">
    <property type="protein sequence ID" value="MBC9785091.1"/>
    <property type="molecule type" value="Genomic_DNA"/>
</dbReference>
<evidence type="ECO:0000256" key="1">
    <source>
        <dbReference type="SAM" id="SignalP"/>
    </source>
</evidence>
<evidence type="ECO:0000313" key="3">
    <source>
        <dbReference type="Proteomes" id="UP000617402"/>
    </source>
</evidence>
<accession>A0ABR7T6A1</accession>
<sequence length="142" mass="15401">MNRTWSRTIIASTVVVGLLSLTGCSNSNTDIGSTVNNVVDKVQSASSSEIASQLSVVLQNKIEQVKSKNEKVVNPDGTINWDELGKTELVDYPIASVFGWDYKATLQGNGTVEVMQVNQNSGEKKVFATYKVEFVDGQIAVK</sequence>
<evidence type="ECO:0008006" key="4">
    <source>
        <dbReference type="Google" id="ProtNLM"/>
    </source>
</evidence>
<dbReference type="PROSITE" id="PS51257">
    <property type="entry name" value="PROKAR_LIPOPROTEIN"/>
    <property type="match status" value="1"/>
</dbReference>
<name>A0ABR7T6A1_HELCL</name>
<gene>
    <name evidence="2" type="ORF">H1S01_11285</name>
</gene>
<comment type="caution">
    <text evidence="2">The sequence shown here is derived from an EMBL/GenBank/DDBJ whole genome shotgun (WGS) entry which is preliminary data.</text>
</comment>
<keyword evidence="1" id="KW-0732">Signal</keyword>
<dbReference type="RefSeq" id="WP_188040584.1">
    <property type="nucleotide sequence ID" value="NZ_JACVHF010000010.1"/>
</dbReference>
<proteinExistence type="predicted"/>